<dbReference type="GO" id="GO:0005886">
    <property type="term" value="C:plasma membrane"/>
    <property type="evidence" value="ECO:0007669"/>
    <property type="project" value="UniProtKB-SubCell"/>
</dbReference>
<dbReference type="EMBL" id="QYUJ01000014">
    <property type="protein sequence ID" value="RJF71581.1"/>
    <property type="molecule type" value="Genomic_DNA"/>
</dbReference>
<comment type="caution">
    <text evidence="9">The sequence shown here is derived from an EMBL/GenBank/DDBJ whole genome shotgun (WGS) entry which is preliminary data.</text>
</comment>
<evidence type="ECO:0000256" key="1">
    <source>
        <dbReference type="ARBA" id="ARBA00004651"/>
    </source>
</evidence>
<accession>A0A418V652</accession>
<evidence type="ECO:0000256" key="5">
    <source>
        <dbReference type="ARBA" id="ARBA00022989"/>
    </source>
</evidence>
<comment type="similarity">
    <text evidence="7">Belongs to the binding-protein-dependent transport system permease family.</text>
</comment>
<feature type="transmembrane region" description="Helical" evidence="7">
    <location>
        <begin position="193"/>
        <end position="210"/>
    </location>
</feature>
<dbReference type="AlphaFoldDB" id="A0A418V652"/>
<dbReference type="InterPro" id="IPR035906">
    <property type="entry name" value="MetI-like_sf"/>
</dbReference>
<dbReference type="CDD" id="cd06261">
    <property type="entry name" value="TM_PBP2"/>
    <property type="match status" value="1"/>
</dbReference>
<dbReference type="InterPro" id="IPR051393">
    <property type="entry name" value="ABC_transporter_permease"/>
</dbReference>
<evidence type="ECO:0000256" key="7">
    <source>
        <dbReference type="RuleBase" id="RU363032"/>
    </source>
</evidence>
<evidence type="ECO:0000256" key="3">
    <source>
        <dbReference type="ARBA" id="ARBA00022475"/>
    </source>
</evidence>
<feature type="transmembrane region" description="Helical" evidence="7">
    <location>
        <begin position="135"/>
        <end position="155"/>
    </location>
</feature>
<feature type="transmembrane region" description="Helical" evidence="7">
    <location>
        <begin position="252"/>
        <end position="278"/>
    </location>
</feature>
<feature type="domain" description="ABC transmembrane type-1" evidence="8">
    <location>
        <begin position="98"/>
        <end position="381"/>
    </location>
</feature>
<keyword evidence="6 7" id="KW-0472">Membrane</keyword>
<proteinExistence type="inferred from homology"/>
<dbReference type="PANTHER" id="PTHR30193">
    <property type="entry name" value="ABC TRANSPORTER PERMEASE PROTEIN"/>
    <property type="match status" value="1"/>
</dbReference>
<feature type="transmembrane region" description="Helical" evidence="7">
    <location>
        <begin position="102"/>
        <end position="123"/>
    </location>
</feature>
<evidence type="ECO:0000256" key="6">
    <source>
        <dbReference type="ARBA" id="ARBA00023136"/>
    </source>
</evidence>
<keyword evidence="10" id="KW-1185">Reference proteome</keyword>
<keyword evidence="3" id="KW-1003">Cell membrane</keyword>
<dbReference type="InterPro" id="IPR000515">
    <property type="entry name" value="MetI-like"/>
</dbReference>
<keyword evidence="2 7" id="KW-0813">Transport</keyword>
<keyword evidence="5 7" id="KW-1133">Transmembrane helix</keyword>
<feature type="transmembrane region" description="Helical" evidence="7">
    <location>
        <begin position="32"/>
        <end position="53"/>
    </location>
</feature>
<reference evidence="9 10" key="1">
    <citation type="submission" date="2018-09" db="EMBL/GenBank/DDBJ databases">
        <authorList>
            <person name="Zhu H."/>
        </authorList>
    </citation>
    <scope>NUCLEOTIDE SEQUENCE [LARGE SCALE GENOMIC DNA]</scope>
    <source>
        <strain evidence="9 10">K2S05-167</strain>
    </source>
</reference>
<evidence type="ECO:0000313" key="9">
    <source>
        <dbReference type="EMBL" id="RJF71581.1"/>
    </source>
</evidence>
<evidence type="ECO:0000256" key="2">
    <source>
        <dbReference type="ARBA" id="ARBA00022448"/>
    </source>
</evidence>
<feature type="transmembrane region" description="Helical" evidence="7">
    <location>
        <begin position="360"/>
        <end position="382"/>
    </location>
</feature>
<dbReference type="GO" id="GO:0055085">
    <property type="term" value="P:transmembrane transport"/>
    <property type="evidence" value="ECO:0007669"/>
    <property type="project" value="InterPro"/>
</dbReference>
<dbReference type="Gene3D" id="1.10.3720.10">
    <property type="entry name" value="MetI-like"/>
    <property type="match status" value="1"/>
</dbReference>
<comment type="subcellular location">
    <subcellularLocation>
        <location evidence="1 7">Cell membrane</location>
        <topology evidence="1 7">Multi-pass membrane protein</topology>
    </subcellularLocation>
</comment>
<keyword evidence="4 7" id="KW-0812">Transmembrane</keyword>
<sequence>MRGEQDASSTIHGLRPTDRKGHFIKGLTRDRLWAMLVLLPNALLIGIFVYGFIARTVYVSMTDWGNDPAQAMALNPVIRWAGLDNYRELFTGFLQGRFRQELVSTIFFTLFFILGCLGLALILDRNPRGEGLWRTIFLFPMSLSFIVTGTIWRWMLQPQGGVNAIPTLFGAPASQFGWLSSTQGIWKFDWNKLPLITAGLVGLILAWVAFQALRDGHRSRGMVAAVCAALLILWALAIGPNEKLTAGPEPHGFNLALIGIIIVAVWQMSGYTMALYLAGLRGVAEDIREAARVDGASEAQMYRRVIFPLLAPITLSAMIILGHISLKIFDLVYAMAGPDNTFASVPALNMYLTSFRQNQFALGAAIGTLLLILVAFVVVPYLGSQFRSEEGHA</sequence>
<evidence type="ECO:0000256" key="4">
    <source>
        <dbReference type="ARBA" id="ARBA00022692"/>
    </source>
</evidence>
<protein>
    <submittedName>
        <fullName evidence="9">Sugar ABC transporter permease</fullName>
    </submittedName>
</protein>
<gene>
    <name evidence="9" type="ORF">D3875_08345</name>
</gene>
<dbReference type="Proteomes" id="UP000286287">
    <property type="component" value="Unassembled WGS sequence"/>
</dbReference>
<dbReference type="PANTHER" id="PTHR30193:SF42">
    <property type="entry name" value="ABC TRANSPORTER PERMEASE PROTEIN"/>
    <property type="match status" value="1"/>
</dbReference>
<feature type="transmembrane region" description="Helical" evidence="7">
    <location>
        <begin position="222"/>
        <end position="240"/>
    </location>
</feature>
<feature type="transmembrane region" description="Helical" evidence="7">
    <location>
        <begin position="305"/>
        <end position="326"/>
    </location>
</feature>
<dbReference type="PROSITE" id="PS50928">
    <property type="entry name" value="ABC_TM1"/>
    <property type="match status" value="1"/>
</dbReference>
<dbReference type="SUPFAM" id="SSF161098">
    <property type="entry name" value="MetI-like"/>
    <property type="match status" value="1"/>
</dbReference>
<dbReference type="OrthoDB" id="9786413at2"/>
<evidence type="ECO:0000259" key="8">
    <source>
        <dbReference type="PROSITE" id="PS50928"/>
    </source>
</evidence>
<name>A0A418V652_9DEIO</name>
<evidence type="ECO:0000313" key="10">
    <source>
        <dbReference type="Proteomes" id="UP000286287"/>
    </source>
</evidence>
<organism evidence="9 10">
    <name type="scientific">Deinococcus cavernae</name>
    <dbReference type="NCBI Taxonomy" id="2320857"/>
    <lineage>
        <taxon>Bacteria</taxon>
        <taxon>Thermotogati</taxon>
        <taxon>Deinococcota</taxon>
        <taxon>Deinococci</taxon>
        <taxon>Deinococcales</taxon>
        <taxon>Deinococcaceae</taxon>
        <taxon>Deinococcus</taxon>
    </lineage>
</organism>
<dbReference type="Pfam" id="PF00528">
    <property type="entry name" value="BPD_transp_1"/>
    <property type="match status" value="1"/>
</dbReference>